<protein>
    <submittedName>
        <fullName evidence="2">Uncharacterized protein</fullName>
    </submittedName>
</protein>
<gene>
    <name evidence="2" type="ORF">CRE_14140</name>
</gene>
<reference evidence="2" key="1">
    <citation type="submission" date="2007-07" db="EMBL/GenBank/DDBJ databases">
        <title>PCAP assembly of the Caenorhabditis remanei genome.</title>
        <authorList>
            <consortium name="The Caenorhabditis remanei Sequencing Consortium"/>
            <person name="Wilson R.K."/>
        </authorList>
    </citation>
    <scope>NUCLEOTIDE SEQUENCE [LARGE SCALE GENOMIC DNA]</scope>
    <source>
        <strain evidence="2">PB4641</strain>
    </source>
</reference>
<proteinExistence type="predicted"/>
<dbReference type="eggNOG" id="ENOG502R0Z2">
    <property type="taxonomic scope" value="Eukaryota"/>
</dbReference>
<dbReference type="PANTHER" id="PTHR22921">
    <property type="entry name" value="PROTEIN CBG20088-RELATED"/>
    <property type="match status" value="1"/>
</dbReference>
<feature type="compositionally biased region" description="Basic and acidic residues" evidence="1">
    <location>
        <begin position="36"/>
        <end position="56"/>
    </location>
</feature>
<dbReference type="InParanoid" id="E3MRG4"/>
<dbReference type="HOGENOM" id="CLU_028493_0_0_1"/>
<organism evidence="3">
    <name type="scientific">Caenorhabditis remanei</name>
    <name type="common">Caenorhabditis vulgaris</name>
    <dbReference type="NCBI Taxonomy" id="31234"/>
    <lineage>
        <taxon>Eukaryota</taxon>
        <taxon>Metazoa</taxon>
        <taxon>Ecdysozoa</taxon>
        <taxon>Nematoda</taxon>
        <taxon>Chromadorea</taxon>
        <taxon>Rhabditida</taxon>
        <taxon>Rhabditina</taxon>
        <taxon>Rhabditomorpha</taxon>
        <taxon>Rhabditoidea</taxon>
        <taxon>Rhabditidae</taxon>
        <taxon>Peloderinae</taxon>
        <taxon>Caenorhabditis</taxon>
    </lineage>
</organism>
<evidence type="ECO:0000313" key="2">
    <source>
        <dbReference type="EMBL" id="EFP07891.1"/>
    </source>
</evidence>
<dbReference type="AlphaFoldDB" id="E3MRG4"/>
<dbReference type="EMBL" id="DS268469">
    <property type="protein sequence ID" value="EFP07891.1"/>
    <property type="molecule type" value="Genomic_DNA"/>
</dbReference>
<name>E3MRG4_CAERE</name>
<feature type="region of interest" description="Disordered" evidence="1">
    <location>
        <begin position="1"/>
        <end position="58"/>
    </location>
</feature>
<dbReference type="PANTHER" id="PTHR22921:SF27">
    <property type="entry name" value="C2H2-TYPE DOMAIN-CONTAINING PROTEIN-RELATED"/>
    <property type="match status" value="1"/>
</dbReference>
<dbReference type="InterPro" id="IPR009667">
    <property type="entry name" value="DUF1258"/>
</dbReference>
<evidence type="ECO:0000256" key="1">
    <source>
        <dbReference type="SAM" id="MobiDB-lite"/>
    </source>
</evidence>
<dbReference type="OrthoDB" id="5869659at2759"/>
<keyword evidence="3" id="KW-1185">Reference proteome</keyword>
<evidence type="ECO:0000313" key="3">
    <source>
        <dbReference type="Proteomes" id="UP000008281"/>
    </source>
</evidence>
<dbReference type="STRING" id="31234.E3MRG4"/>
<dbReference type="Pfam" id="PF06869">
    <property type="entry name" value="DUF1258"/>
    <property type="match status" value="1"/>
</dbReference>
<dbReference type="Proteomes" id="UP000008281">
    <property type="component" value="Unassembled WGS sequence"/>
</dbReference>
<accession>E3MRG4</accession>
<sequence length="771" mass="86882">MPSSIFKDHSNRKRVHDDKGKSPRRRIMKNPIELADIMHPRVEERESLPRPRRDSESFDFLSTNEEVNDSNLTLDFGELEVDHDCEGNGSNALISGRKGFERFLSAHDEDFASSVRKIWDHKKNKCSISYHCNKCGSNGKDNVKCCNELPAKFVRNGIMGQLQQLMSAYLNKIISIRKELKEGKQQTHNLASQFFSPLRDLEENEYELRLSGILSIDGVAVPGTQKKLWPISLMLVDLPTNDMQKSSNVMLEGIIESSSNPSTTLWNAVLPIIMTDCESREGTVGKYKYKLHIATVCADQPVMWVKQILMIENVQAKRSLFGMRAHHGSSSCFYCLSPGTFYKMEGEKRVEKRPGNLTVLDSEHGVNGFGTVPALIISYVKPYETPIDLLHNLGEGICEHITKELFSKVNKIIPKSDLFVCNSDDLQNTLDSVTLPTSFSDISNCRNGTDKISFFRLNIALSAIHGDFLKAEARFAIVALSMIANKMFATGMGPPLFDEQMCAAARWFLKEASNEYLNCKTHELLFHLPDVIHTFGNVGPLGTFAFESSYQFALMGYSSRLTRNFPETVCSRVLIHNSIRREVSRRSTHNPSSSFKKFLSFTKGLSPQQVSCKNVISSQMEPEDKPFSEGRILYGSLSLPCGRLISEYHDRNTTDDVFYAVKENGQLECHRFVAATMELGEIQLITEPFSEIDDVYQFSSLSKALQELDGTNFYYGQEVIRMLKEYEGVKYCRLSEKRVVVPLKSVISIGSYIDCGDGLCVLAVNGTMIHN</sequence>